<dbReference type="PROSITE" id="PS00615">
    <property type="entry name" value="C_TYPE_LECTIN_1"/>
    <property type="match status" value="1"/>
</dbReference>
<dbReference type="InterPro" id="IPR016187">
    <property type="entry name" value="CTDL_fold"/>
</dbReference>
<dbReference type="InterPro" id="IPR001304">
    <property type="entry name" value="C-type_lectin-like"/>
</dbReference>
<sequence>GYRNFKGVCYKDFSDERVSYAGARRRCAEDGALVAMPKDIQINYFISTFYPNTERIWLGLTDAGREGRWVFEDGTRLSSTGYSNWDYGEPNNQEHEFGPEDCAEMKEYSYEWNDVGCYQPLGFIC</sequence>
<evidence type="ECO:0000259" key="2">
    <source>
        <dbReference type="PROSITE" id="PS50041"/>
    </source>
</evidence>
<dbReference type="EMBL" id="GG666558">
    <property type="protein sequence ID" value="EEN55554.1"/>
    <property type="molecule type" value="Genomic_DNA"/>
</dbReference>
<dbReference type="InParanoid" id="C3YVZ0"/>
<feature type="non-terminal residue" evidence="3">
    <location>
        <position position="1"/>
    </location>
</feature>
<dbReference type="InterPro" id="IPR016186">
    <property type="entry name" value="C-type_lectin-like/link_sf"/>
</dbReference>
<dbReference type="PANTHER" id="PTHR22801">
    <property type="entry name" value="LITHOSTATHINE"/>
    <property type="match status" value="1"/>
</dbReference>
<dbReference type="Pfam" id="PF00059">
    <property type="entry name" value="Lectin_C"/>
    <property type="match status" value="1"/>
</dbReference>
<dbReference type="Gene3D" id="3.10.100.10">
    <property type="entry name" value="Mannose-Binding Protein A, subunit A"/>
    <property type="match status" value="1"/>
</dbReference>
<evidence type="ECO:0000256" key="1">
    <source>
        <dbReference type="ARBA" id="ARBA00023157"/>
    </source>
</evidence>
<feature type="non-terminal residue" evidence="3">
    <location>
        <position position="125"/>
    </location>
</feature>
<dbReference type="PROSITE" id="PS50041">
    <property type="entry name" value="C_TYPE_LECTIN_2"/>
    <property type="match status" value="1"/>
</dbReference>
<evidence type="ECO:0000313" key="3">
    <source>
        <dbReference type="EMBL" id="EEN55554.1"/>
    </source>
</evidence>
<dbReference type="InterPro" id="IPR050801">
    <property type="entry name" value="Ca-Dep_Lectins_ImmuneDev"/>
</dbReference>
<reference evidence="3" key="1">
    <citation type="journal article" date="2008" name="Nature">
        <title>The amphioxus genome and the evolution of the chordate karyotype.</title>
        <authorList>
            <consortium name="US DOE Joint Genome Institute (JGI-PGF)"/>
            <person name="Putnam N.H."/>
            <person name="Butts T."/>
            <person name="Ferrier D.E.K."/>
            <person name="Furlong R.F."/>
            <person name="Hellsten U."/>
            <person name="Kawashima T."/>
            <person name="Robinson-Rechavi M."/>
            <person name="Shoguchi E."/>
            <person name="Terry A."/>
            <person name="Yu J.-K."/>
            <person name="Benito-Gutierrez E.L."/>
            <person name="Dubchak I."/>
            <person name="Garcia-Fernandez J."/>
            <person name="Gibson-Brown J.J."/>
            <person name="Grigoriev I.V."/>
            <person name="Horton A.C."/>
            <person name="de Jong P.J."/>
            <person name="Jurka J."/>
            <person name="Kapitonov V.V."/>
            <person name="Kohara Y."/>
            <person name="Kuroki Y."/>
            <person name="Lindquist E."/>
            <person name="Lucas S."/>
            <person name="Osoegawa K."/>
            <person name="Pennacchio L.A."/>
            <person name="Salamov A.A."/>
            <person name="Satou Y."/>
            <person name="Sauka-Spengler T."/>
            <person name="Schmutz J."/>
            <person name="Shin-I T."/>
            <person name="Toyoda A."/>
            <person name="Bronner-Fraser M."/>
            <person name="Fujiyama A."/>
            <person name="Holland L.Z."/>
            <person name="Holland P.W.H."/>
            <person name="Satoh N."/>
            <person name="Rokhsar D.S."/>
        </authorList>
    </citation>
    <scope>NUCLEOTIDE SEQUENCE [LARGE SCALE GENOMIC DNA]</scope>
    <source>
        <strain evidence="3">S238N-H82</strain>
        <tissue evidence="3">Testes</tissue>
    </source>
</reference>
<organism>
    <name type="scientific">Branchiostoma floridae</name>
    <name type="common">Florida lancelet</name>
    <name type="synonym">Amphioxus</name>
    <dbReference type="NCBI Taxonomy" id="7739"/>
    <lineage>
        <taxon>Eukaryota</taxon>
        <taxon>Metazoa</taxon>
        <taxon>Chordata</taxon>
        <taxon>Cephalochordata</taxon>
        <taxon>Leptocardii</taxon>
        <taxon>Amphioxiformes</taxon>
        <taxon>Branchiostomatidae</taxon>
        <taxon>Branchiostoma</taxon>
    </lineage>
</organism>
<dbReference type="PANTHER" id="PTHR22801:SF63">
    <property type="entry name" value="C-TYPE LECTIN DOMAIN-CONTAINING PROTEIN"/>
    <property type="match status" value="1"/>
</dbReference>
<keyword evidence="1" id="KW-1015">Disulfide bond</keyword>
<dbReference type="SUPFAM" id="SSF56436">
    <property type="entry name" value="C-type lectin-like"/>
    <property type="match status" value="1"/>
</dbReference>
<accession>C3YVZ0</accession>
<proteinExistence type="predicted"/>
<dbReference type="InterPro" id="IPR018378">
    <property type="entry name" value="C-type_lectin_CS"/>
</dbReference>
<dbReference type="AlphaFoldDB" id="C3YVZ0"/>
<dbReference type="SMART" id="SM00034">
    <property type="entry name" value="CLECT"/>
    <property type="match status" value="1"/>
</dbReference>
<feature type="domain" description="C-type lectin" evidence="2">
    <location>
        <begin position="5"/>
        <end position="125"/>
    </location>
</feature>
<gene>
    <name evidence="3" type="ORF">BRAFLDRAFT_189318</name>
</gene>
<protein>
    <recommendedName>
        <fullName evidence="2">C-type lectin domain-containing protein</fullName>
    </recommendedName>
</protein>
<name>C3YVZ0_BRAFL</name>